<dbReference type="InterPro" id="IPR015919">
    <property type="entry name" value="Cadherin-like_sf"/>
</dbReference>
<sequence length="796" mass="81427">MTVTNVNEPSVIWTKLLGTSSYDWASSLTTGSDGAIYVAGVTGGNLDGQVNSGSYDGFVTKYNTDGTKAWTKLLGGSSYDYANSLTTGSDGAIYVAGYTGGNLDGQVNSGNEDAFVTKYNTDGTKAWTKLLGGSSYDIAMSLTTGSDGAIYVAGYTDGNLDGQVNSGNNDAFVTKYNTDGTKAWTKLLGGSGADYANSLTTGSDGAIYVAGSTNGNLDGQTNSGGVDSFVTKYNTDGTKAWTKLLGTSGADYAYSLTTGSDGAIYVAGYTYGNLDGQVNSGSYDTFVTKYNTDGTKAWTKLLGGSGNDIAYSLTTGSDGAIYVAGYTGGNLDGQVNSGGVDAFVTKYNTDGTKVWTKLLGSSVNDYAYSLTTGSDGAIYVAGYTSGNLNGQVNSGIYDAFVIKLNVNEAPVITSPATATFAENGTGTVYTVTATSTSTNLTYSLSGTDVNLFNINNGVVTFKTAPNFEVPGDNGANNVYDINVIASDGSLTATQAVVITVTDVNDIVQSSVSYTLNSSETDLALIGTANIDGTGNSLNNAIFGNSGNNVLDGRAGADSLFGNAGDDTLIGGLGADTMTGGIGNDWYWVDDAGDSVIEYANEGTDKVFTSISYTLTANVEDLALQEIAANINGTGNILNNTITDNSKDNILDGGAGNDIIRASGGNDTLIGGLGADTLTGGLGNDRFVYTNLTDSLLGGIDIIKDFNNSTDTDRFVVTTARSVFNNVGVVSGLNATAIGSKLTTSNFGANAAALFTIGSKSYVAINDSIAGFNALSDAIVDITGYKGTLSAGSFVTV</sequence>
<dbReference type="NCBIfam" id="TIGR02608">
    <property type="entry name" value="delta_60_rpt"/>
    <property type="match status" value="7"/>
</dbReference>
<dbReference type="SUPFAM" id="SSF51120">
    <property type="entry name" value="beta-Roll"/>
    <property type="match status" value="1"/>
</dbReference>
<dbReference type="InterPro" id="IPR002126">
    <property type="entry name" value="Cadherin-like_dom"/>
</dbReference>
<dbReference type="PANTHER" id="PTHR35580">
    <property type="entry name" value="CELL SURFACE GLYCOPROTEIN (S-LAYER PROTEIN)-LIKE PROTEIN"/>
    <property type="match status" value="1"/>
</dbReference>
<feature type="domain" description="Cadherin" evidence="1">
    <location>
        <begin position="412"/>
        <end position="511"/>
    </location>
</feature>
<dbReference type="InterPro" id="IPR013431">
    <property type="entry name" value="Delta_60_rpt"/>
</dbReference>
<dbReference type="Proteomes" id="UP000092093">
    <property type="component" value="Unassembled WGS sequence"/>
</dbReference>
<dbReference type="Gene3D" id="2.150.10.10">
    <property type="entry name" value="Serralysin-like metalloprotease, C-terminal"/>
    <property type="match status" value="2"/>
</dbReference>
<evidence type="ECO:0000313" key="3">
    <source>
        <dbReference type="Proteomes" id="UP000092093"/>
    </source>
</evidence>
<dbReference type="GO" id="GO:0005509">
    <property type="term" value="F:calcium ion binding"/>
    <property type="evidence" value="ECO:0007669"/>
    <property type="project" value="InterPro"/>
</dbReference>
<dbReference type="PRINTS" id="PR00313">
    <property type="entry name" value="CABNDNGRPT"/>
</dbReference>
<dbReference type="GO" id="GO:0007156">
    <property type="term" value="P:homophilic cell adhesion via plasma membrane adhesion molecules"/>
    <property type="evidence" value="ECO:0007669"/>
    <property type="project" value="InterPro"/>
</dbReference>
<dbReference type="CDD" id="cd11304">
    <property type="entry name" value="Cadherin_repeat"/>
    <property type="match status" value="1"/>
</dbReference>
<accession>A0A1B7X6K4</accession>
<dbReference type="Gene3D" id="2.60.40.60">
    <property type="entry name" value="Cadherins"/>
    <property type="match status" value="1"/>
</dbReference>
<dbReference type="InterPro" id="IPR052918">
    <property type="entry name" value="Motility_Chemotaxis_Reg"/>
</dbReference>
<protein>
    <recommendedName>
        <fullName evidence="1">Cadherin domain-containing protein</fullName>
    </recommendedName>
</protein>
<organism evidence="2 3">
    <name type="scientific">Aphanizomenon flos-aquae WA102</name>
    <dbReference type="NCBI Taxonomy" id="1710896"/>
    <lineage>
        <taxon>Bacteria</taxon>
        <taxon>Bacillati</taxon>
        <taxon>Cyanobacteriota</taxon>
        <taxon>Cyanophyceae</taxon>
        <taxon>Nostocales</taxon>
        <taxon>Aphanizomenonaceae</taxon>
        <taxon>Aphanizomenon</taxon>
    </lineage>
</organism>
<dbReference type="PROSITE" id="PS50268">
    <property type="entry name" value="CADHERIN_2"/>
    <property type="match status" value="1"/>
</dbReference>
<dbReference type="Pfam" id="PF06739">
    <property type="entry name" value="SBBP"/>
    <property type="match status" value="7"/>
</dbReference>
<dbReference type="SUPFAM" id="SSF49313">
    <property type="entry name" value="Cadherin-like"/>
    <property type="match status" value="1"/>
</dbReference>
<evidence type="ECO:0000313" key="2">
    <source>
        <dbReference type="EMBL" id="OBQ44930.1"/>
    </source>
</evidence>
<dbReference type="InterPro" id="IPR001343">
    <property type="entry name" value="Hemolysn_Ca-bd"/>
</dbReference>
<dbReference type="EMBL" id="LJOW01000012">
    <property type="protein sequence ID" value="OBQ44930.1"/>
    <property type="molecule type" value="Genomic_DNA"/>
</dbReference>
<evidence type="ECO:0000259" key="1">
    <source>
        <dbReference type="PROSITE" id="PS50268"/>
    </source>
</evidence>
<dbReference type="InterPro" id="IPR048165">
    <property type="entry name" value="Bluetail_dom"/>
</dbReference>
<reference evidence="2 3" key="1">
    <citation type="submission" date="2015-09" db="EMBL/GenBank/DDBJ databases">
        <title>Aphanizomenon flos-aquae WA102.</title>
        <authorList>
            <person name="Driscoll C."/>
        </authorList>
    </citation>
    <scope>NUCLEOTIDE SEQUENCE [LARGE SCALE GENOMIC DNA]</scope>
    <source>
        <strain evidence="2">WA102</strain>
    </source>
</reference>
<gene>
    <name evidence="2" type="ORF">AN484_04450</name>
</gene>
<dbReference type="NCBIfam" id="NF041519">
    <property type="entry name" value="bluetail"/>
    <property type="match status" value="1"/>
</dbReference>
<dbReference type="InterPro" id="IPR018511">
    <property type="entry name" value="Hemolysin-typ_Ca-bd_CS"/>
</dbReference>
<dbReference type="GO" id="GO:0016020">
    <property type="term" value="C:membrane"/>
    <property type="evidence" value="ECO:0007669"/>
    <property type="project" value="InterPro"/>
</dbReference>
<dbReference type="PATRIC" id="fig|1710896.3.peg.2081"/>
<dbReference type="AlphaFoldDB" id="A0A1B7X6K4"/>
<dbReference type="PANTHER" id="PTHR35580:SF1">
    <property type="entry name" value="PHYTASE-LIKE DOMAIN-CONTAINING PROTEIN"/>
    <property type="match status" value="1"/>
</dbReference>
<dbReference type="Gene3D" id="2.80.10.50">
    <property type="match status" value="2"/>
</dbReference>
<dbReference type="InterPro" id="IPR011049">
    <property type="entry name" value="Serralysin-like_metalloprot_C"/>
</dbReference>
<name>A0A1B7X6K4_APHFL</name>
<dbReference type="Pfam" id="PF00353">
    <property type="entry name" value="HemolysinCabind"/>
    <property type="match status" value="2"/>
</dbReference>
<proteinExistence type="predicted"/>
<comment type="caution">
    <text evidence="2">The sequence shown here is derived from an EMBL/GenBank/DDBJ whole genome shotgun (WGS) entry which is preliminary data.</text>
</comment>
<dbReference type="SUPFAM" id="SSF101898">
    <property type="entry name" value="NHL repeat"/>
    <property type="match status" value="1"/>
</dbReference>
<dbReference type="PROSITE" id="PS00330">
    <property type="entry name" value="HEMOLYSIN_CALCIUM"/>
    <property type="match status" value="3"/>
</dbReference>
<dbReference type="InterPro" id="IPR010620">
    <property type="entry name" value="SBBP_repeat"/>
</dbReference>